<dbReference type="InterPro" id="IPR000014">
    <property type="entry name" value="PAS"/>
</dbReference>
<dbReference type="Pfam" id="PF00320">
    <property type="entry name" value="GATA"/>
    <property type="match status" value="1"/>
</dbReference>
<dbReference type="Pfam" id="PF13426">
    <property type="entry name" value="PAS_9"/>
    <property type="match status" value="2"/>
</dbReference>
<evidence type="ECO:0000259" key="6">
    <source>
        <dbReference type="PROSITE" id="PS50112"/>
    </source>
</evidence>
<evidence type="ECO:0000256" key="2">
    <source>
        <dbReference type="ARBA" id="ARBA00022643"/>
    </source>
</evidence>
<feature type="region of interest" description="Disordered" evidence="5">
    <location>
        <begin position="964"/>
        <end position="1062"/>
    </location>
</feature>
<evidence type="ECO:0000259" key="7">
    <source>
        <dbReference type="PROSITE" id="PS50114"/>
    </source>
</evidence>
<feature type="domain" description="PAS" evidence="6">
    <location>
        <begin position="565"/>
        <end position="628"/>
    </location>
</feature>
<feature type="domain" description="GATA-type" evidence="7">
    <location>
        <begin position="926"/>
        <end position="959"/>
    </location>
</feature>
<evidence type="ECO:0000256" key="5">
    <source>
        <dbReference type="SAM" id="MobiDB-lite"/>
    </source>
</evidence>
<feature type="compositionally biased region" description="Polar residues" evidence="5">
    <location>
        <begin position="275"/>
        <end position="314"/>
    </location>
</feature>
<feature type="compositionally biased region" description="Polar residues" evidence="5">
    <location>
        <begin position="830"/>
        <end position="846"/>
    </location>
</feature>
<dbReference type="InterPro" id="IPR013088">
    <property type="entry name" value="Znf_NHR/GATA"/>
</dbReference>
<dbReference type="Gene3D" id="3.30.450.20">
    <property type="entry name" value="PAS domain"/>
    <property type="match status" value="3"/>
</dbReference>
<dbReference type="SMART" id="SM00401">
    <property type="entry name" value="ZnF_GATA"/>
    <property type="match status" value="1"/>
</dbReference>
<dbReference type="InterPro" id="IPR000679">
    <property type="entry name" value="Znf_GATA"/>
</dbReference>
<keyword evidence="3" id="KW-0157">Chromophore</keyword>
<keyword evidence="4" id="KW-0863">Zinc-finger</keyword>
<dbReference type="PROSITE" id="PS50112">
    <property type="entry name" value="PAS"/>
    <property type="match status" value="3"/>
</dbReference>
<accession>A0ABR0K005</accession>
<evidence type="ECO:0000313" key="9">
    <source>
        <dbReference type="Proteomes" id="UP001345013"/>
    </source>
</evidence>
<dbReference type="EMBL" id="JAVRRG010000145">
    <property type="protein sequence ID" value="KAK5080780.1"/>
    <property type="molecule type" value="Genomic_DNA"/>
</dbReference>
<keyword evidence="4" id="KW-0479">Metal-binding</keyword>
<protein>
    <submittedName>
        <fullName evidence="8">Uncharacterized protein</fullName>
    </submittedName>
</protein>
<dbReference type="Proteomes" id="UP001345013">
    <property type="component" value="Unassembled WGS sequence"/>
</dbReference>
<gene>
    <name evidence="8" type="ORF">LTR24_008403</name>
</gene>
<feature type="compositionally biased region" description="Polar residues" evidence="5">
    <location>
        <begin position="971"/>
        <end position="999"/>
    </location>
</feature>
<dbReference type="Gene3D" id="3.30.50.10">
    <property type="entry name" value="Erythroid Transcription Factor GATA-1, subunit A"/>
    <property type="match status" value="1"/>
</dbReference>
<dbReference type="PROSITE" id="PS50114">
    <property type="entry name" value="GATA_ZN_FINGER_2"/>
    <property type="match status" value="1"/>
</dbReference>
<name>A0ABR0K005_9EURO</name>
<feature type="region of interest" description="Disordered" evidence="5">
    <location>
        <begin position="798"/>
        <end position="846"/>
    </location>
</feature>
<evidence type="ECO:0000256" key="1">
    <source>
        <dbReference type="ARBA" id="ARBA00022630"/>
    </source>
</evidence>
<feature type="domain" description="PAS" evidence="6">
    <location>
        <begin position="695"/>
        <end position="747"/>
    </location>
</feature>
<proteinExistence type="predicted"/>
<reference evidence="8 9" key="1">
    <citation type="submission" date="2023-08" db="EMBL/GenBank/DDBJ databases">
        <title>Black Yeasts Isolated from many extreme environments.</title>
        <authorList>
            <person name="Coleine C."/>
            <person name="Stajich J.E."/>
            <person name="Selbmann L."/>
        </authorList>
    </citation>
    <scope>NUCLEOTIDE SEQUENCE [LARGE SCALE GENOMIC DNA]</scope>
    <source>
        <strain evidence="8 9">CCFEE 5885</strain>
    </source>
</reference>
<evidence type="ECO:0000256" key="4">
    <source>
        <dbReference type="PROSITE-ProRule" id="PRU00094"/>
    </source>
</evidence>
<dbReference type="InterPro" id="IPR035965">
    <property type="entry name" value="PAS-like_dom_sf"/>
</dbReference>
<feature type="compositionally biased region" description="Low complexity" evidence="5">
    <location>
        <begin position="1001"/>
        <end position="1015"/>
    </location>
</feature>
<keyword evidence="2" id="KW-0288">FMN</keyword>
<dbReference type="SMART" id="SM00091">
    <property type="entry name" value="PAS"/>
    <property type="match status" value="3"/>
</dbReference>
<dbReference type="SUPFAM" id="SSF57716">
    <property type="entry name" value="Glucocorticoid receptor-like (DNA-binding domain)"/>
    <property type="match status" value="1"/>
</dbReference>
<dbReference type="PANTHER" id="PTHR47429:SF7">
    <property type="entry name" value="GATA-FACTOR"/>
    <property type="match status" value="1"/>
</dbReference>
<sequence>MNGMPNMYGQAYPGLEPQAQMDGYPQDMPIEGLDASMMAHSASQTLDQIINQNNQELLRRRQTAYQPQFRPSPHGDQRQGRRASMLEFGASNNGELTDFEFDPAPSHAVAMSNQFANTGVMPQKPLDPRRARSREDLSLDTRFSQMPNFEGGSMSAYPASMLPVTTMGMDGSSGYLPQNLGIKGDYDSMAANMTVPDMSSGQAQQAMYTTSPVAANFPMHYPNTGHDIGGGTPDNNNLMRMQQGAASNASSSQRFFGKSQSQIRRNPMMPVPLSVSAQNSRSSTMASPAQIPSTPTVAPNQQSQSRRGSVDMQSNSYMDPAPDNMQIEQGQMPPQFNPSKWNNAYSATGFDMLAVLMRVATRPNPQINIGPVDLSCAFVVCDCQKHDLPIVYCSDMFERLTGYSRHEILGRNCRFLQAPDGKVQSGIKRKYVDDKSVLYLKNQINKRAEAQLSLINYRKGGQPFMNLLTMIPITWDTGEYKYFVGFQVDLVEQPNSVSAKNPDGTYEINYNRSALPAYRLPAPDPSSGLENMGGQTIPRDEVSQVLATIGNGETDLSKRIWDKILLENTDDVVHVLSLKGLFLYLSPACKSVLEYEPSELVGTALSAVCHPSDIVPVTRELKDTTNGSPVNVVYRIRRKNTGYTWFEAHGSLHTEQGKGRKCIILVGRQRPVFALARNDITLTDGAGDAELWSKMSTTGMFLYVSSTSRSMLDRTPDDLVGTSMQMLMRPESRREFGRMLELARMGERSTFKHDLQNRRGQVLQGQTTIYPGDAKKGFKPTFLLAQTRLLKMTRTMLLQQKSNASMPRSDASLGMGTPMSNPQPIAPSEPQKQSSPQVGGLSSSGQDAFLGGSGILTMAGSGGVPIGSQDEALASEDNIFDELKTTRSTSWQFELRQMERQNRLLAEDLQTLLQRRKKRKRRKGMTNLEKDCANCHTRVTPEWRRGPSGQRDLCNSCGLRWAKQNGRVSPRKSSQSDKSATSPVHTGSVQPRATSNPSGGSKEASAEAKPAPASMAEERSKTSTRLTPSQVKHEREDDAEASNMPTIMEEGSELSHSDVLPT</sequence>
<feature type="region of interest" description="Disordered" evidence="5">
    <location>
        <begin position="273"/>
        <end position="314"/>
    </location>
</feature>
<evidence type="ECO:0000313" key="8">
    <source>
        <dbReference type="EMBL" id="KAK5080780.1"/>
    </source>
</evidence>
<keyword evidence="1" id="KW-0285">Flavoprotein</keyword>
<keyword evidence="9" id="KW-1185">Reference proteome</keyword>
<keyword evidence="4" id="KW-0862">Zinc</keyword>
<dbReference type="SMART" id="SM00086">
    <property type="entry name" value="PAC"/>
    <property type="match status" value="2"/>
</dbReference>
<feature type="domain" description="PAS" evidence="6">
    <location>
        <begin position="390"/>
        <end position="412"/>
    </location>
</feature>
<dbReference type="InterPro" id="IPR013655">
    <property type="entry name" value="PAS_fold_3"/>
</dbReference>
<dbReference type="SUPFAM" id="SSF55785">
    <property type="entry name" value="PYP-like sensor domain (PAS domain)"/>
    <property type="match status" value="3"/>
</dbReference>
<dbReference type="InterPro" id="IPR001610">
    <property type="entry name" value="PAC"/>
</dbReference>
<dbReference type="PROSITE" id="PS00344">
    <property type="entry name" value="GATA_ZN_FINGER_1"/>
    <property type="match status" value="1"/>
</dbReference>
<comment type="caution">
    <text evidence="8">The sequence shown here is derived from an EMBL/GenBank/DDBJ whole genome shotgun (WGS) entry which is preliminary data.</text>
</comment>
<dbReference type="PANTHER" id="PTHR47429">
    <property type="entry name" value="PROTEIN TWIN LOV 1"/>
    <property type="match status" value="1"/>
</dbReference>
<evidence type="ECO:0000256" key="3">
    <source>
        <dbReference type="ARBA" id="ARBA00022991"/>
    </source>
</evidence>
<dbReference type="Pfam" id="PF08447">
    <property type="entry name" value="PAS_3"/>
    <property type="match status" value="1"/>
</dbReference>
<dbReference type="CDD" id="cd00202">
    <property type="entry name" value="ZnF_GATA"/>
    <property type="match status" value="1"/>
</dbReference>
<dbReference type="NCBIfam" id="TIGR00229">
    <property type="entry name" value="sensory_box"/>
    <property type="match status" value="1"/>
</dbReference>
<organism evidence="8 9">
    <name type="scientific">Lithohypha guttulata</name>
    <dbReference type="NCBI Taxonomy" id="1690604"/>
    <lineage>
        <taxon>Eukaryota</taxon>
        <taxon>Fungi</taxon>
        <taxon>Dikarya</taxon>
        <taxon>Ascomycota</taxon>
        <taxon>Pezizomycotina</taxon>
        <taxon>Eurotiomycetes</taxon>
        <taxon>Chaetothyriomycetidae</taxon>
        <taxon>Chaetothyriales</taxon>
        <taxon>Trichomeriaceae</taxon>
        <taxon>Lithohypha</taxon>
    </lineage>
</organism>
<dbReference type="CDD" id="cd00130">
    <property type="entry name" value="PAS"/>
    <property type="match status" value="3"/>
</dbReference>